<dbReference type="Proteomes" id="UP000009168">
    <property type="component" value="Unassembled WGS sequence"/>
</dbReference>
<dbReference type="InParanoid" id="Q23GF3"/>
<keyword evidence="2" id="KW-1185">Reference proteome</keyword>
<dbReference type="KEGG" id="tet:TTHERM_00073130"/>
<accession>Q23GF3</accession>
<reference evidence="2" key="1">
    <citation type="journal article" date="2006" name="PLoS Biol.">
        <title>Macronuclear genome sequence of the ciliate Tetrahymena thermophila, a model eukaryote.</title>
        <authorList>
            <person name="Eisen J.A."/>
            <person name="Coyne R.S."/>
            <person name="Wu M."/>
            <person name="Wu D."/>
            <person name="Thiagarajan M."/>
            <person name="Wortman J.R."/>
            <person name="Badger J.H."/>
            <person name="Ren Q."/>
            <person name="Amedeo P."/>
            <person name="Jones K.M."/>
            <person name="Tallon L.J."/>
            <person name="Delcher A.L."/>
            <person name="Salzberg S.L."/>
            <person name="Silva J.C."/>
            <person name="Haas B.J."/>
            <person name="Majoros W.H."/>
            <person name="Farzad M."/>
            <person name="Carlton J.M."/>
            <person name="Smith R.K. Jr."/>
            <person name="Garg J."/>
            <person name="Pearlman R.E."/>
            <person name="Karrer K.M."/>
            <person name="Sun L."/>
            <person name="Manning G."/>
            <person name="Elde N.C."/>
            <person name="Turkewitz A.P."/>
            <person name="Asai D.J."/>
            <person name="Wilkes D.E."/>
            <person name="Wang Y."/>
            <person name="Cai H."/>
            <person name="Collins K."/>
            <person name="Stewart B.A."/>
            <person name="Lee S.R."/>
            <person name="Wilamowska K."/>
            <person name="Weinberg Z."/>
            <person name="Ruzzo W.L."/>
            <person name="Wloga D."/>
            <person name="Gaertig J."/>
            <person name="Frankel J."/>
            <person name="Tsao C.-C."/>
            <person name="Gorovsky M.A."/>
            <person name="Keeling P.J."/>
            <person name="Waller R.F."/>
            <person name="Patron N.J."/>
            <person name="Cherry J.M."/>
            <person name="Stover N.A."/>
            <person name="Krieger C.J."/>
            <person name="del Toro C."/>
            <person name="Ryder H.F."/>
            <person name="Williamson S.C."/>
            <person name="Barbeau R.A."/>
            <person name="Hamilton E.P."/>
            <person name="Orias E."/>
        </authorList>
    </citation>
    <scope>NUCLEOTIDE SEQUENCE [LARGE SCALE GENOMIC DNA]</scope>
    <source>
        <strain evidence="2">SB210</strain>
    </source>
</reference>
<dbReference type="RefSeq" id="XP_001015552.2">
    <property type="nucleotide sequence ID" value="XM_001015552.2"/>
</dbReference>
<evidence type="ECO:0000313" key="2">
    <source>
        <dbReference type="Proteomes" id="UP000009168"/>
    </source>
</evidence>
<dbReference type="AlphaFoldDB" id="Q23GF3"/>
<dbReference type="GeneID" id="7824628"/>
<dbReference type="EMBL" id="GG662704">
    <property type="protein sequence ID" value="EAR95307.2"/>
    <property type="molecule type" value="Genomic_DNA"/>
</dbReference>
<gene>
    <name evidence="1" type="ORF">TTHERM_00073130</name>
</gene>
<sequence length="129" mass="14881">MNTLSQCQKPCLLQKDKLLKGAAIGYPANVNNDDKYIDISGIYENDKLYLCCDQQRTFDFLDGLIVPDFVNVKSLNLDDLNQIEVNIRKEENPNQFKIQINHRLFLESSSLSFIKQIAIGKYDYCLIKN</sequence>
<name>Q23GF3_TETTS</name>
<evidence type="ECO:0000313" key="1">
    <source>
        <dbReference type="EMBL" id="EAR95307.2"/>
    </source>
</evidence>
<organism evidence="1 2">
    <name type="scientific">Tetrahymena thermophila (strain SB210)</name>
    <dbReference type="NCBI Taxonomy" id="312017"/>
    <lineage>
        <taxon>Eukaryota</taxon>
        <taxon>Sar</taxon>
        <taxon>Alveolata</taxon>
        <taxon>Ciliophora</taxon>
        <taxon>Intramacronucleata</taxon>
        <taxon>Oligohymenophorea</taxon>
        <taxon>Hymenostomatida</taxon>
        <taxon>Tetrahymenina</taxon>
        <taxon>Tetrahymenidae</taxon>
        <taxon>Tetrahymena</taxon>
    </lineage>
</organism>
<protein>
    <submittedName>
        <fullName evidence="1">Uncharacterized protein</fullName>
    </submittedName>
</protein>
<dbReference type="HOGENOM" id="CLU_1716920_0_0_1"/>
<proteinExistence type="predicted"/>